<dbReference type="EMBL" id="CP001287">
    <property type="protein sequence ID" value="ACK67684.1"/>
    <property type="molecule type" value="Genomic_DNA"/>
</dbReference>
<dbReference type="eggNOG" id="COG2442">
    <property type="taxonomic scope" value="Bacteria"/>
</dbReference>
<dbReference type="OrthoDB" id="5769308at2"/>
<dbReference type="KEGG" id="cyp:PCC8801_3729"/>
<organism evidence="1 2">
    <name type="scientific">Rippkaea orientalis (strain PCC 8801 / RF-1)</name>
    <name type="common">Cyanothece sp. (strain PCC 8801)</name>
    <dbReference type="NCBI Taxonomy" id="41431"/>
    <lineage>
        <taxon>Bacteria</taxon>
        <taxon>Bacillati</taxon>
        <taxon>Cyanobacteriota</taxon>
        <taxon>Cyanophyceae</taxon>
        <taxon>Oscillatoriophycideae</taxon>
        <taxon>Chroococcales</taxon>
        <taxon>Aphanothecaceae</taxon>
        <taxon>Rippkaea</taxon>
        <taxon>Rippkaea orientalis</taxon>
    </lineage>
</organism>
<dbReference type="Proteomes" id="UP000008204">
    <property type="component" value="Chromosome"/>
</dbReference>
<dbReference type="STRING" id="41431.PCC8801_3729"/>
<dbReference type="Gene3D" id="1.20.1220.20">
    <property type="entry name" value="Uncharcterised protein PF01724"/>
    <property type="match status" value="1"/>
</dbReference>
<evidence type="ECO:0008006" key="3">
    <source>
        <dbReference type="Google" id="ProtNLM"/>
    </source>
</evidence>
<dbReference type="Pfam" id="PF01724">
    <property type="entry name" value="DUF29"/>
    <property type="match status" value="1"/>
</dbReference>
<evidence type="ECO:0000313" key="2">
    <source>
        <dbReference type="Proteomes" id="UP000008204"/>
    </source>
</evidence>
<keyword evidence="2" id="KW-1185">Reference proteome</keyword>
<dbReference type="PANTHER" id="PTHR34235">
    <property type="entry name" value="SLR1203 PROTEIN-RELATED"/>
    <property type="match status" value="1"/>
</dbReference>
<evidence type="ECO:0000313" key="1">
    <source>
        <dbReference type="EMBL" id="ACK67684.1"/>
    </source>
</evidence>
<dbReference type="HOGENOM" id="CLU_116670_1_0_3"/>
<dbReference type="PANTHER" id="PTHR34235:SF3">
    <property type="entry name" value="SLR1203 PROTEIN"/>
    <property type="match status" value="1"/>
</dbReference>
<accession>B7K2Y3</accession>
<protein>
    <recommendedName>
        <fullName evidence="3">DUF29 domain-containing protein</fullName>
    </recommendedName>
</protein>
<dbReference type="AlphaFoldDB" id="B7K2Y3"/>
<gene>
    <name evidence="1" type="ordered locus">PCC8801_3729</name>
</gene>
<dbReference type="RefSeq" id="WP_012596942.1">
    <property type="nucleotide sequence ID" value="NC_011726.1"/>
</dbReference>
<sequence>MNTYDTDFYQWIQEQLMSLKNHDSKTLDWDNLLVEIETLGKSELKTCESFVILIILHKLCLDYWTEELEKNQLHWQGEVQNFRIQLNKKLTQSIRNKLELDSLYLEAKEAFKQKSGLIAPDDCPYRFEELL</sequence>
<name>B7K2Y3_RIPO1</name>
<dbReference type="InterPro" id="IPR002636">
    <property type="entry name" value="DUF29"/>
</dbReference>
<proteinExistence type="predicted"/>
<reference evidence="2" key="1">
    <citation type="journal article" date="2011" name="MBio">
        <title>Novel metabolic attributes of the genus Cyanothece, comprising a group of unicellular nitrogen-fixing Cyanobacteria.</title>
        <authorList>
            <person name="Bandyopadhyay A."/>
            <person name="Elvitigala T."/>
            <person name="Welsh E."/>
            <person name="Stockel J."/>
            <person name="Liberton M."/>
            <person name="Min H."/>
            <person name="Sherman L.A."/>
            <person name="Pakrasi H.B."/>
        </authorList>
    </citation>
    <scope>NUCLEOTIDE SEQUENCE [LARGE SCALE GENOMIC DNA]</scope>
    <source>
        <strain evidence="2">PCC 8801</strain>
    </source>
</reference>